<comment type="caution">
    <text evidence="1">The sequence shown here is derived from an EMBL/GenBank/DDBJ whole genome shotgun (WGS) entry which is preliminary data.</text>
</comment>
<protein>
    <submittedName>
        <fullName evidence="1">Uncharacterized protein</fullName>
    </submittedName>
</protein>
<sequence length="174" mass="18135">MTMGIVPQNRWALMYNNDSDTTAGTDRIGIEVDTGGAESGTIILCATMDAAHASDISNLEFWTSNVSDFAAKQGGSGTALSAVVSDGTALCTIASDASNLYSQDVSGTAVKALAVSSNSVTAVSDDGMYVFNVRHIGRYLNFQADLDGAGTVLTVVFIGHDLPSAPWKGQRTPY</sequence>
<gene>
    <name evidence="1" type="ORF">LCGC14_1727410</name>
</gene>
<accession>A0A0F9HAD6</accession>
<dbReference type="EMBL" id="LAZR01015628">
    <property type="protein sequence ID" value="KKM08084.1"/>
    <property type="molecule type" value="Genomic_DNA"/>
</dbReference>
<organism evidence="1">
    <name type="scientific">marine sediment metagenome</name>
    <dbReference type="NCBI Taxonomy" id="412755"/>
    <lineage>
        <taxon>unclassified sequences</taxon>
        <taxon>metagenomes</taxon>
        <taxon>ecological metagenomes</taxon>
    </lineage>
</organism>
<evidence type="ECO:0000313" key="1">
    <source>
        <dbReference type="EMBL" id="KKM08084.1"/>
    </source>
</evidence>
<name>A0A0F9HAD6_9ZZZZ</name>
<reference evidence="1" key="1">
    <citation type="journal article" date="2015" name="Nature">
        <title>Complex archaea that bridge the gap between prokaryotes and eukaryotes.</title>
        <authorList>
            <person name="Spang A."/>
            <person name="Saw J.H."/>
            <person name="Jorgensen S.L."/>
            <person name="Zaremba-Niedzwiedzka K."/>
            <person name="Martijn J."/>
            <person name="Lind A.E."/>
            <person name="van Eijk R."/>
            <person name="Schleper C."/>
            <person name="Guy L."/>
            <person name="Ettema T.J."/>
        </authorList>
    </citation>
    <scope>NUCLEOTIDE SEQUENCE</scope>
</reference>
<dbReference type="AlphaFoldDB" id="A0A0F9HAD6"/>
<proteinExistence type="predicted"/>